<dbReference type="AlphaFoldDB" id="A0A9J7HT00"/>
<keyword evidence="2" id="KW-0719">Serine esterase</keyword>
<dbReference type="InterPro" id="IPR019819">
    <property type="entry name" value="Carboxylesterase_B_CS"/>
</dbReference>
<dbReference type="Proteomes" id="UP000001554">
    <property type="component" value="Chromosome 2"/>
</dbReference>
<proteinExistence type="inferred from homology"/>
<evidence type="ECO:0000313" key="10">
    <source>
        <dbReference type="RefSeq" id="XP_035664764.1"/>
    </source>
</evidence>
<dbReference type="RefSeq" id="XP_035664773.1">
    <property type="nucleotide sequence ID" value="XM_035808880.1"/>
</dbReference>
<keyword evidence="3 6" id="KW-0378">Hydrolase</keyword>
<feature type="active site" description="Charge relay system" evidence="5">
    <location>
        <position position="463"/>
    </location>
</feature>
<feature type="active site" description="Charge relay system" evidence="5">
    <location>
        <position position="350"/>
    </location>
</feature>
<evidence type="ECO:0000313" key="11">
    <source>
        <dbReference type="RefSeq" id="XP_035664773.1"/>
    </source>
</evidence>
<dbReference type="RefSeq" id="XP_035664764.1">
    <property type="nucleotide sequence ID" value="XM_035808871.1"/>
</dbReference>
<dbReference type="InterPro" id="IPR000997">
    <property type="entry name" value="Cholinesterase"/>
</dbReference>
<evidence type="ECO:0000256" key="2">
    <source>
        <dbReference type="ARBA" id="ARBA00022487"/>
    </source>
</evidence>
<dbReference type="OrthoDB" id="9000293at2759"/>
<dbReference type="Gene3D" id="3.40.50.1820">
    <property type="entry name" value="alpha/beta hydrolase"/>
    <property type="match status" value="1"/>
</dbReference>
<dbReference type="PROSITE" id="PS00122">
    <property type="entry name" value="CARBOXYLESTERASE_B_1"/>
    <property type="match status" value="1"/>
</dbReference>
<dbReference type="GO" id="GO:0004104">
    <property type="term" value="F:cholinesterase activity"/>
    <property type="evidence" value="ECO:0007669"/>
    <property type="project" value="InterPro"/>
</dbReference>
<feature type="active site" description="Acyl-ester intermediate" evidence="5">
    <location>
        <position position="218"/>
    </location>
</feature>
<dbReference type="InterPro" id="IPR050654">
    <property type="entry name" value="AChE-related_enzymes"/>
</dbReference>
<dbReference type="PROSITE" id="PS00941">
    <property type="entry name" value="CARBOXYLESTERASE_B_2"/>
    <property type="match status" value="1"/>
</dbReference>
<reference evidence="8" key="1">
    <citation type="journal article" date="2020" name="Nat. Ecol. Evol.">
        <title>Deeply conserved synteny resolves early events in vertebrate evolution.</title>
        <authorList>
            <person name="Simakov O."/>
            <person name="Marletaz F."/>
            <person name="Yue J.X."/>
            <person name="O'Connell B."/>
            <person name="Jenkins J."/>
            <person name="Brandt A."/>
            <person name="Calef R."/>
            <person name="Tung C.H."/>
            <person name="Huang T.K."/>
            <person name="Schmutz J."/>
            <person name="Satoh N."/>
            <person name="Yu J.K."/>
            <person name="Putnam N.H."/>
            <person name="Green R.E."/>
            <person name="Rokhsar D.S."/>
        </authorList>
    </citation>
    <scope>NUCLEOTIDE SEQUENCE [LARGE SCALE GENOMIC DNA]</scope>
    <source>
        <strain evidence="8">S238N-H82</strain>
    </source>
</reference>
<dbReference type="SUPFAM" id="SSF53474">
    <property type="entry name" value="alpha/beta-Hydrolases"/>
    <property type="match status" value="1"/>
</dbReference>
<dbReference type="InterPro" id="IPR029058">
    <property type="entry name" value="AB_hydrolase_fold"/>
</dbReference>
<evidence type="ECO:0000259" key="7">
    <source>
        <dbReference type="Pfam" id="PF00135"/>
    </source>
</evidence>
<dbReference type="GeneID" id="118408215"/>
<reference evidence="9 10" key="2">
    <citation type="submission" date="2025-04" db="UniProtKB">
        <authorList>
            <consortium name="RefSeq"/>
        </authorList>
    </citation>
    <scope>IDENTIFICATION</scope>
    <source>
        <strain evidence="9 10">S238N-H82</strain>
        <tissue evidence="9 10">Testes</tissue>
    </source>
</reference>
<dbReference type="FunFam" id="3.40.50.1820:FF:000029">
    <property type="entry name" value="Acetylcholinesterase"/>
    <property type="match status" value="1"/>
</dbReference>
<dbReference type="Pfam" id="PF00135">
    <property type="entry name" value="COesterase"/>
    <property type="match status" value="1"/>
</dbReference>
<keyword evidence="4" id="KW-1015">Disulfide bond</keyword>
<evidence type="ECO:0000256" key="6">
    <source>
        <dbReference type="RuleBase" id="RU361235"/>
    </source>
</evidence>
<evidence type="ECO:0000256" key="1">
    <source>
        <dbReference type="ARBA" id="ARBA00005964"/>
    </source>
</evidence>
<dbReference type="InterPro" id="IPR002018">
    <property type="entry name" value="CarbesteraseB"/>
</dbReference>
<dbReference type="InterPro" id="IPR019826">
    <property type="entry name" value="Carboxylesterase_B_AS"/>
</dbReference>
<accession>A0A9J7HT00</accession>
<feature type="domain" description="Carboxylesterase type B" evidence="7">
    <location>
        <begin position="24"/>
        <end position="550"/>
    </location>
</feature>
<protein>
    <recommendedName>
        <fullName evidence="6">Carboxylic ester hydrolase</fullName>
        <ecNumber evidence="6">3.1.1.-</ecNumber>
    </recommendedName>
</protein>
<dbReference type="KEGG" id="bfo:118408215"/>
<dbReference type="OMA" id="QCEWWRD"/>
<dbReference type="EC" id="3.1.1.-" evidence="6"/>
<keyword evidence="8" id="KW-1185">Reference proteome</keyword>
<evidence type="ECO:0000256" key="3">
    <source>
        <dbReference type="ARBA" id="ARBA00022801"/>
    </source>
</evidence>
<evidence type="ECO:0000256" key="4">
    <source>
        <dbReference type="ARBA" id="ARBA00023157"/>
    </source>
</evidence>
<feature type="chain" id="PRO_5044521913" description="Carboxylic ester hydrolase" evidence="6">
    <location>
        <begin position="23"/>
        <end position="614"/>
    </location>
</feature>
<feature type="signal peptide" evidence="6">
    <location>
        <begin position="1"/>
        <end position="22"/>
    </location>
</feature>
<keyword evidence="6" id="KW-0732">Signal</keyword>
<evidence type="ECO:0000256" key="5">
    <source>
        <dbReference type="PIRSR" id="PIRSR600997-1"/>
    </source>
</evidence>
<dbReference type="PRINTS" id="PR00878">
    <property type="entry name" value="CHOLNESTRASE"/>
</dbReference>
<name>A0A9J7HT00_BRAFL</name>
<dbReference type="CDD" id="cd00312">
    <property type="entry name" value="Esterase_lipase"/>
    <property type="match status" value="1"/>
</dbReference>
<comment type="similarity">
    <text evidence="1 6">Belongs to the type-B carboxylesterase/lipase family.</text>
</comment>
<dbReference type="RefSeq" id="XP_035664756.1">
    <property type="nucleotide sequence ID" value="XM_035808863.1"/>
</dbReference>
<evidence type="ECO:0000313" key="9">
    <source>
        <dbReference type="RefSeq" id="XP_035664756.1"/>
    </source>
</evidence>
<sequence>MASRLLLQILPLLMFVWSSVDAATSVVTTSAGQVRGLELDVLGRKVNAYLGIPFAKPPVGDLRFRAPEPVESWTGVYEATQFPNSCVLAPDEAFPGFHGAEMWNPNTPISEDCLYLNVWQPTPAPTGATVLVWIYGGGFFSGTSSLDVYDGRYLARMEDVVVVSMNYRLGALGFLYSGSEAAPGNVGLLDQHLALLWVQQNVHAFGGDPAKVTIFGESAGAASVNFHMISPMSRNLFQRAIMQSASALAPWAVRPSEQARKRTKALAIDIGCSAEEEDMDALVACLRDVPAQTILDHEWNVVDLTGAHFLADIPFPPIKDGSFLTEDPAEVYEKGTFKDIDILVGFVKNEGNFWLVYGVPGFSKDTDSIIDRETFVGDIGFCHPWLNDITVEATAFEYTDWLHMDQDTMYRDALDSVFGDYFFVCPTTAVGKGHINHGRTAYVYEFAQVASNLAWPHWMGAMHGYEIEFIFGLPIDPKWNYTAEEGELARRMMRYWTNFARTGNPNKRSPDDTTDDIWRPYTEEGREYIILDTDGTRMLSGPKSKQCAFWERYMPSLQKETDHLLRQAKRQKISQCPEMECQRSFESGQRTFENLWSLKEGKVHIARVAKWGEG</sequence>
<evidence type="ECO:0000313" key="8">
    <source>
        <dbReference type="Proteomes" id="UP000001554"/>
    </source>
</evidence>
<gene>
    <name evidence="9 10 11" type="primary">LOC118408215</name>
</gene>
<dbReference type="PANTHER" id="PTHR43918:SF12">
    <property type="entry name" value="ACETYLCHOLINESTERASE 1"/>
    <property type="match status" value="1"/>
</dbReference>
<dbReference type="PANTHER" id="PTHR43918">
    <property type="entry name" value="ACETYLCHOLINESTERASE"/>
    <property type="match status" value="1"/>
</dbReference>
<organism evidence="8 11">
    <name type="scientific">Branchiostoma floridae</name>
    <name type="common">Florida lancelet</name>
    <name type="synonym">Amphioxus</name>
    <dbReference type="NCBI Taxonomy" id="7739"/>
    <lineage>
        <taxon>Eukaryota</taxon>
        <taxon>Metazoa</taxon>
        <taxon>Chordata</taxon>
        <taxon>Cephalochordata</taxon>
        <taxon>Leptocardii</taxon>
        <taxon>Amphioxiformes</taxon>
        <taxon>Branchiostomatidae</taxon>
        <taxon>Branchiostoma</taxon>
    </lineage>
</organism>